<dbReference type="RefSeq" id="WP_002689054.1">
    <property type="nucleotide sequence ID" value="NZ_UFTJ01000002.1"/>
</dbReference>
<dbReference type="AlphaFoldDB" id="A0A376C0Q6"/>
<evidence type="ECO:0000313" key="11">
    <source>
        <dbReference type="Proteomes" id="UP000255515"/>
    </source>
</evidence>
<dbReference type="SUPFAM" id="SSF55469">
    <property type="entry name" value="FMN-dependent nitroreductase-like"/>
    <property type="match status" value="1"/>
</dbReference>
<evidence type="ECO:0000256" key="1">
    <source>
        <dbReference type="ARBA" id="ARBA00001917"/>
    </source>
</evidence>
<keyword evidence="3" id="KW-0285">Flavoprotein</keyword>
<dbReference type="InterPro" id="IPR026021">
    <property type="entry name" value="YdjA-like"/>
</dbReference>
<dbReference type="CDD" id="cd02135">
    <property type="entry name" value="YdjA-like"/>
    <property type="match status" value="1"/>
</dbReference>
<evidence type="ECO:0000256" key="3">
    <source>
        <dbReference type="ARBA" id="ARBA00022630"/>
    </source>
</evidence>
<dbReference type="Proteomes" id="UP000255515">
    <property type="component" value="Unassembled WGS sequence"/>
</dbReference>
<evidence type="ECO:0000256" key="6">
    <source>
        <dbReference type="ARBA" id="ARBA00023002"/>
    </source>
</evidence>
<name>A0A376C0Q6_9FLAO</name>
<dbReference type="InterPro" id="IPR052530">
    <property type="entry name" value="NAD(P)H_nitroreductase"/>
</dbReference>
<dbReference type="GO" id="GO:0016491">
    <property type="term" value="F:oxidoreductase activity"/>
    <property type="evidence" value="ECO:0007669"/>
    <property type="project" value="UniProtKB-KW"/>
</dbReference>
<dbReference type="InterPro" id="IPR029479">
    <property type="entry name" value="Nitroreductase"/>
</dbReference>
<evidence type="ECO:0000313" key="10">
    <source>
        <dbReference type="EMBL" id="VDH03197.1"/>
    </source>
</evidence>
<dbReference type="PANTHER" id="PTHR43821">
    <property type="entry name" value="NAD(P)H NITROREDUCTASE YDJA-RELATED"/>
    <property type="match status" value="1"/>
</dbReference>
<evidence type="ECO:0000256" key="2">
    <source>
        <dbReference type="ARBA" id="ARBA00007118"/>
    </source>
</evidence>
<protein>
    <submittedName>
        <fullName evidence="9">NAD(P)H nitroreductase ydjA</fullName>
        <ecNumber evidence="9">1.-.-.-</ecNumber>
    </submittedName>
</protein>
<keyword evidence="4" id="KW-0288">FMN</keyword>
<sequence length="166" mass="19198">MTIHEIIAQRRSVYPKDYIDKSIDNEHIETLLHAADLAPNHKKTKPWRFRVFKGEEKSQLALEMANAYKNSVAPEDFLEKKYQDIIHKIEQSGAIMTISIHFSGLVPAWEEIAATAMAVQNMYLTCTALEIGCYWSSPKFAENLHDFLQLEDSQKCYGLFYLGYYK</sequence>
<feature type="domain" description="Nitroreductase" evidence="8">
    <location>
        <begin position="7"/>
        <end position="164"/>
    </location>
</feature>
<keyword evidence="7" id="KW-0520">NAD</keyword>
<evidence type="ECO:0000313" key="9">
    <source>
        <dbReference type="EMBL" id="SSZ55680.1"/>
    </source>
</evidence>
<evidence type="ECO:0000313" key="12">
    <source>
        <dbReference type="Proteomes" id="UP000270205"/>
    </source>
</evidence>
<dbReference type="EMBL" id="UFTJ01000002">
    <property type="protein sequence ID" value="SSZ55680.1"/>
    <property type="molecule type" value="Genomic_DNA"/>
</dbReference>
<dbReference type="PANTHER" id="PTHR43821:SF1">
    <property type="entry name" value="NAD(P)H NITROREDUCTASE YDJA-RELATED"/>
    <property type="match status" value="1"/>
</dbReference>
<dbReference type="EC" id="1.-.-.-" evidence="9"/>
<dbReference type="InterPro" id="IPR000415">
    <property type="entry name" value="Nitroreductase-like"/>
</dbReference>
<organism evidence="9 11">
    <name type="scientific">Bergeyella zoohelcum</name>
    <dbReference type="NCBI Taxonomy" id="1015"/>
    <lineage>
        <taxon>Bacteria</taxon>
        <taxon>Pseudomonadati</taxon>
        <taxon>Bacteroidota</taxon>
        <taxon>Flavobacteriia</taxon>
        <taxon>Flavobacteriales</taxon>
        <taxon>Weeksellaceae</taxon>
        <taxon>Bergeyella</taxon>
    </lineage>
</organism>
<keyword evidence="6 9" id="KW-0560">Oxidoreductase</keyword>
<evidence type="ECO:0000259" key="8">
    <source>
        <dbReference type="Pfam" id="PF00881"/>
    </source>
</evidence>
<dbReference type="EMBL" id="UYIV01000001">
    <property type="protein sequence ID" value="VDH03197.1"/>
    <property type="molecule type" value="Genomic_DNA"/>
</dbReference>
<proteinExistence type="inferred from homology"/>
<reference evidence="9 11" key="1">
    <citation type="submission" date="2018-06" db="EMBL/GenBank/DDBJ databases">
        <authorList>
            <consortium name="Pathogen Informatics"/>
            <person name="Doyle S."/>
        </authorList>
    </citation>
    <scope>NUCLEOTIDE SEQUENCE [LARGE SCALE GENOMIC DNA]</scope>
    <source>
        <strain evidence="9 11">NCTC11661</strain>
    </source>
</reference>
<evidence type="ECO:0000256" key="4">
    <source>
        <dbReference type="ARBA" id="ARBA00022643"/>
    </source>
</evidence>
<comment type="cofactor">
    <cofactor evidence="1">
        <name>FMN</name>
        <dbReference type="ChEBI" id="CHEBI:58210"/>
    </cofactor>
</comment>
<accession>A0A376C0Q6</accession>
<comment type="similarity">
    <text evidence="2">Belongs to the nitroreductase family.</text>
</comment>
<gene>
    <name evidence="9" type="primary">ydjA</name>
    <name evidence="9" type="ORF">NCTC11661_01076</name>
    <name evidence="10" type="ORF">NCTC12929_00569</name>
</gene>
<dbReference type="Gene3D" id="3.40.109.10">
    <property type="entry name" value="NADH Oxidase"/>
    <property type="match status" value="1"/>
</dbReference>
<dbReference type="Proteomes" id="UP000270205">
    <property type="component" value="Unassembled WGS sequence"/>
</dbReference>
<evidence type="ECO:0000256" key="7">
    <source>
        <dbReference type="ARBA" id="ARBA00023027"/>
    </source>
</evidence>
<keyword evidence="5" id="KW-0521">NADP</keyword>
<evidence type="ECO:0000256" key="5">
    <source>
        <dbReference type="ARBA" id="ARBA00022857"/>
    </source>
</evidence>
<dbReference type="Pfam" id="PF00881">
    <property type="entry name" value="Nitroreductase"/>
    <property type="match status" value="1"/>
</dbReference>
<reference evidence="10 12" key="2">
    <citation type="submission" date="2018-11" db="EMBL/GenBank/DDBJ databases">
        <authorList>
            <consortium name="Pathogen Informatics"/>
        </authorList>
    </citation>
    <scope>NUCLEOTIDE SEQUENCE [LARGE SCALE GENOMIC DNA]</scope>
    <source>
        <strain evidence="10 12">NCTC12929</strain>
    </source>
</reference>